<feature type="compositionally biased region" description="Basic and acidic residues" evidence="4">
    <location>
        <begin position="1"/>
        <end position="22"/>
    </location>
</feature>
<dbReference type="InterPro" id="IPR002350">
    <property type="entry name" value="Kazal_dom"/>
</dbReference>
<keyword evidence="1" id="KW-0646">Protease inhibitor</keyword>
<dbReference type="PANTHER" id="PTHR10913:SF45">
    <property type="entry name" value="FOLLISTATIN, ISOFORM A-RELATED"/>
    <property type="match status" value="1"/>
</dbReference>
<dbReference type="CDD" id="cd00104">
    <property type="entry name" value="KAZAL_FS"/>
    <property type="match status" value="1"/>
</dbReference>
<evidence type="ECO:0000259" key="5">
    <source>
        <dbReference type="PROSITE" id="PS51465"/>
    </source>
</evidence>
<dbReference type="STRING" id="151549.A0A4C1Z6V3"/>
<keyword evidence="2" id="KW-0722">Serine protease inhibitor</keyword>
<gene>
    <name evidence="6" type="ORF">EVAR_61222_1</name>
</gene>
<dbReference type="OrthoDB" id="6614329at2759"/>
<keyword evidence="7" id="KW-1185">Reference proteome</keyword>
<evidence type="ECO:0000256" key="4">
    <source>
        <dbReference type="SAM" id="MobiDB-lite"/>
    </source>
</evidence>
<evidence type="ECO:0000256" key="2">
    <source>
        <dbReference type="ARBA" id="ARBA00022900"/>
    </source>
</evidence>
<feature type="domain" description="Kazal-like" evidence="5">
    <location>
        <begin position="80"/>
        <end position="131"/>
    </location>
</feature>
<dbReference type="SUPFAM" id="SSF100895">
    <property type="entry name" value="Kazal-type serine protease inhibitors"/>
    <property type="match status" value="2"/>
</dbReference>
<dbReference type="GO" id="GO:0005576">
    <property type="term" value="C:extracellular region"/>
    <property type="evidence" value="ECO:0007669"/>
    <property type="project" value="TreeGrafter"/>
</dbReference>
<dbReference type="Proteomes" id="UP000299102">
    <property type="component" value="Unassembled WGS sequence"/>
</dbReference>
<dbReference type="Gene3D" id="3.30.60.30">
    <property type="match status" value="2"/>
</dbReference>
<evidence type="ECO:0000313" key="7">
    <source>
        <dbReference type="Proteomes" id="UP000299102"/>
    </source>
</evidence>
<dbReference type="InterPro" id="IPR036058">
    <property type="entry name" value="Kazal_dom_sf"/>
</dbReference>
<keyword evidence="3" id="KW-1015">Disulfide bond</keyword>
<dbReference type="PROSITE" id="PS51465">
    <property type="entry name" value="KAZAL_2"/>
    <property type="match status" value="1"/>
</dbReference>
<protein>
    <recommendedName>
        <fullName evidence="5">Kazal-like domain-containing protein</fullName>
    </recommendedName>
</protein>
<comment type="caution">
    <text evidence="6">The sequence shown here is derived from an EMBL/GenBank/DDBJ whole genome shotgun (WGS) entry which is preliminary data.</text>
</comment>
<organism evidence="6 7">
    <name type="scientific">Eumeta variegata</name>
    <name type="common">Bagworm moth</name>
    <name type="synonym">Eumeta japonica</name>
    <dbReference type="NCBI Taxonomy" id="151549"/>
    <lineage>
        <taxon>Eukaryota</taxon>
        <taxon>Metazoa</taxon>
        <taxon>Ecdysozoa</taxon>
        <taxon>Arthropoda</taxon>
        <taxon>Hexapoda</taxon>
        <taxon>Insecta</taxon>
        <taxon>Pterygota</taxon>
        <taxon>Neoptera</taxon>
        <taxon>Endopterygota</taxon>
        <taxon>Lepidoptera</taxon>
        <taxon>Glossata</taxon>
        <taxon>Ditrysia</taxon>
        <taxon>Tineoidea</taxon>
        <taxon>Psychidae</taxon>
        <taxon>Oiketicinae</taxon>
        <taxon>Eumeta</taxon>
    </lineage>
</organism>
<accession>A0A4C1Z6V3</accession>
<proteinExistence type="predicted"/>
<dbReference type="Pfam" id="PF07648">
    <property type="entry name" value="Kazal_2"/>
    <property type="match status" value="1"/>
</dbReference>
<dbReference type="InterPro" id="IPR050653">
    <property type="entry name" value="Prot_Inhib_GrowthFact_Antg"/>
</dbReference>
<evidence type="ECO:0000256" key="1">
    <source>
        <dbReference type="ARBA" id="ARBA00022690"/>
    </source>
</evidence>
<dbReference type="SMART" id="SM00280">
    <property type="entry name" value="KAZAL"/>
    <property type="match status" value="1"/>
</dbReference>
<evidence type="ECO:0000256" key="3">
    <source>
        <dbReference type="ARBA" id="ARBA00023157"/>
    </source>
</evidence>
<feature type="region of interest" description="Disordered" evidence="4">
    <location>
        <begin position="1"/>
        <end position="25"/>
    </location>
</feature>
<evidence type="ECO:0000313" key="6">
    <source>
        <dbReference type="EMBL" id="GBP83608.1"/>
    </source>
</evidence>
<dbReference type="AlphaFoldDB" id="A0A4C1Z6V3"/>
<dbReference type="EMBL" id="BGZK01001629">
    <property type="protein sequence ID" value="GBP83608.1"/>
    <property type="molecule type" value="Genomic_DNA"/>
</dbReference>
<sequence>MGPSPLDRRGRIPDEKTPEHKFSGPYPHPQIGKHVFEVPMAFCVSQERTSGGEACPTDCTGYGEKLVCGSDENIYRNECEMKMLNCGICPPEYDPVCDTDDKTYSNRCFLEMKNCLSRLGSYAPMLTQCGLPTITITNMMMTSWTDVLTCSWRHGVD</sequence>
<reference evidence="6 7" key="1">
    <citation type="journal article" date="2019" name="Commun. Biol.">
        <title>The bagworm genome reveals a unique fibroin gene that provides high tensile strength.</title>
        <authorList>
            <person name="Kono N."/>
            <person name="Nakamura H."/>
            <person name="Ohtoshi R."/>
            <person name="Tomita M."/>
            <person name="Numata K."/>
            <person name="Arakawa K."/>
        </authorList>
    </citation>
    <scope>NUCLEOTIDE SEQUENCE [LARGE SCALE GENOMIC DNA]</scope>
</reference>
<dbReference type="PANTHER" id="PTHR10913">
    <property type="entry name" value="FOLLISTATIN-RELATED"/>
    <property type="match status" value="1"/>
</dbReference>
<name>A0A4C1Z6V3_EUMVA</name>